<accession>A0A545TI87</accession>
<evidence type="ECO:0000313" key="8">
    <source>
        <dbReference type="Proteomes" id="UP000317839"/>
    </source>
</evidence>
<name>A0A545TI87_9GAMM</name>
<evidence type="ECO:0000256" key="4">
    <source>
        <dbReference type="ARBA" id="ARBA00022801"/>
    </source>
</evidence>
<comment type="similarity">
    <text evidence="1">Belongs to the peptidase S9C family.</text>
</comment>
<dbReference type="OrthoDB" id="9812921at2"/>
<dbReference type="InterPro" id="IPR029058">
    <property type="entry name" value="AB_hydrolase_fold"/>
</dbReference>
<dbReference type="InterPro" id="IPR001375">
    <property type="entry name" value="Peptidase_S9_cat"/>
</dbReference>
<keyword evidence="3" id="KW-0732">Signal</keyword>
<evidence type="ECO:0000256" key="5">
    <source>
        <dbReference type="ARBA" id="ARBA00022825"/>
    </source>
</evidence>
<keyword evidence="4" id="KW-0378">Hydrolase</keyword>
<dbReference type="Proteomes" id="UP000317839">
    <property type="component" value="Unassembled WGS sequence"/>
</dbReference>
<dbReference type="FunFam" id="3.40.50.1820:FF:000028">
    <property type="entry name" value="S9 family peptidase"/>
    <property type="match status" value="1"/>
</dbReference>
<dbReference type="PANTHER" id="PTHR42776:SF13">
    <property type="entry name" value="DIPEPTIDYL-PEPTIDASE 5"/>
    <property type="match status" value="1"/>
</dbReference>
<organism evidence="7 8">
    <name type="scientific">Aliikangiella marina</name>
    <dbReference type="NCBI Taxonomy" id="1712262"/>
    <lineage>
        <taxon>Bacteria</taxon>
        <taxon>Pseudomonadati</taxon>
        <taxon>Pseudomonadota</taxon>
        <taxon>Gammaproteobacteria</taxon>
        <taxon>Oceanospirillales</taxon>
        <taxon>Pleioneaceae</taxon>
        <taxon>Aliikangiella</taxon>
    </lineage>
</organism>
<feature type="domain" description="Peptidase S9 prolyl oligopeptidase catalytic" evidence="6">
    <location>
        <begin position="480"/>
        <end position="687"/>
    </location>
</feature>
<evidence type="ECO:0000313" key="7">
    <source>
        <dbReference type="EMBL" id="TQV76918.1"/>
    </source>
</evidence>
<keyword evidence="2" id="KW-0645">Protease</keyword>
<dbReference type="InterPro" id="IPR011659">
    <property type="entry name" value="WD40"/>
</dbReference>
<reference evidence="7 8" key="1">
    <citation type="submission" date="2019-06" db="EMBL/GenBank/DDBJ databases">
        <title>Draft genome of Aliikangiella marina GYP-15.</title>
        <authorList>
            <person name="Wang G."/>
        </authorList>
    </citation>
    <scope>NUCLEOTIDE SEQUENCE [LARGE SCALE GENOMIC DNA]</scope>
    <source>
        <strain evidence="7 8">GYP-15</strain>
    </source>
</reference>
<dbReference type="Pfam" id="PF07676">
    <property type="entry name" value="PD40"/>
    <property type="match status" value="1"/>
</dbReference>
<dbReference type="GO" id="GO:0006508">
    <property type="term" value="P:proteolysis"/>
    <property type="evidence" value="ECO:0007669"/>
    <property type="project" value="UniProtKB-KW"/>
</dbReference>
<dbReference type="InterPro" id="IPR011042">
    <property type="entry name" value="6-blade_b-propeller_TolB-like"/>
</dbReference>
<dbReference type="AlphaFoldDB" id="A0A545TI87"/>
<dbReference type="RefSeq" id="WP_142888278.1">
    <property type="nucleotide sequence ID" value="NZ_VIKR01000001.1"/>
</dbReference>
<proteinExistence type="inferred from homology"/>
<dbReference type="SUPFAM" id="SSF69304">
    <property type="entry name" value="Tricorn protease N-terminal domain"/>
    <property type="match status" value="1"/>
</dbReference>
<evidence type="ECO:0000256" key="1">
    <source>
        <dbReference type="ARBA" id="ARBA00010040"/>
    </source>
</evidence>
<dbReference type="Gene3D" id="2.120.10.30">
    <property type="entry name" value="TolB, C-terminal domain"/>
    <property type="match status" value="2"/>
</dbReference>
<dbReference type="SUPFAM" id="SSF53474">
    <property type="entry name" value="alpha/beta-Hydrolases"/>
    <property type="match status" value="1"/>
</dbReference>
<dbReference type="GO" id="GO:0004252">
    <property type="term" value="F:serine-type endopeptidase activity"/>
    <property type="evidence" value="ECO:0007669"/>
    <property type="project" value="TreeGrafter"/>
</dbReference>
<evidence type="ECO:0000259" key="6">
    <source>
        <dbReference type="Pfam" id="PF00326"/>
    </source>
</evidence>
<keyword evidence="8" id="KW-1185">Reference proteome</keyword>
<evidence type="ECO:0000256" key="3">
    <source>
        <dbReference type="ARBA" id="ARBA00022729"/>
    </source>
</evidence>
<comment type="caution">
    <text evidence="7">The sequence shown here is derived from an EMBL/GenBank/DDBJ whole genome shotgun (WGS) entry which is preliminary data.</text>
</comment>
<dbReference type="Pfam" id="PF00326">
    <property type="entry name" value="Peptidase_S9"/>
    <property type="match status" value="1"/>
</dbReference>
<protein>
    <submittedName>
        <fullName evidence="7">S9 family peptidase</fullName>
    </submittedName>
</protein>
<keyword evidence="5" id="KW-0720">Serine protease</keyword>
<sequence length="689" mass="78701">MKISRVILGLLLTTNLLIHSGLVSANKKPFSAEDLVTFERVSSAVISPDGKHVSYVVRTTDMEANRGRTDVWLARLSDNQTTQLTSHNASDHSPKWSKTGRTVYFLSSRSGSSQVWKVNINNLKLTQVTDYPVDVTTFKLSPQNDKLLFSSRVYPDCEDFSCTVSRDAAEKTKKTSGMVYDKMFVRHWDHWVDQKQSQLFIAELNSKGIVKSKTIIPISKSVNANVPSDPFGGDEEYNFAGNGSAVYFSARIQNAQEPTSTNFDIYRVSIDKPQKAFNMTADNLAWDTQPVVSHDGQKLAYLAMKRPGFEADKFDVMIKNIRTGKLTNLTENFDRSFGSFHFSKDDNSLYLIGNNLGTRALWKFDIRSQKETLLNSDGFVSAVSVGDEKLVFIKDSLKSPSQIYTSDLNGKNIQQITINNQEKLNQIAFGDYEQFKFNGWNDETVYGYIVKPANFESDKKYPLAFLIHGGPQGSFGDHFHYRWNPQTYAGQGFVSVMIDFHGSTGYGQDFTDSISQNWGSKPLVDLQKGLKFALEKYDFIDENNMCALGASYGGYMINWIAGNWPEQFKCLVNHDGVFDNRMMYYATEELWFVEWENGGTYFDKPENHERYNPVNYVKNWKTPMLVIQGELDYRIPVTQSLATFTALQRKGIRSKLLYFPDENHWVLKPHNSIQWHHEVKKWLKEFLVE</sequence>
<dbReference type="PANTHER" id="PTHR42776">
    <property type="entry name" value="SERINE PEPTIDASE S9 FAMILY MEMBER"/>
    <property type="match status" value="1"/>
</dbReference>
<gene>
    <name evidence="7" type="ORF">FLL45_02900</name>
</gene>
<evidence type="ECO:0000256" key="2">
    <source>
        <dbReference type="ARBA" id="ARBA00022670"/>
    </source>
</evidence>
<dbReference type="EMBL" id="VIKR01000001">
    <property type="protein sequence ID" value="TQV76918.1"/>
    <property type="molecule type" value="Genomic_DNA"/>
</dbReference>
<dbReference type="Gene3D" id="3.40.50.1820">
    <property type="entry name" value="alpha/beta hydrolase"/>
    <property type="match status" value="1"/>
</dbReference>